<organism evidence="1 2">
    <name type="scientific">Tanacetum coccineum</name>
    <dbReference type="NCBI Taxonomy" id="301880"/>
    <lineage>
        <taxon>Eukaryota</taxon>
        <taxon>Viridiplantae</taxon>
        <taxon>Streptophyta</taxon>
        <taxon>Embryophyta</taxon>
        <taxon>Tracheophyta</taxon>
        <taxon>Spermatophyta</taxon>
        <taxon>Magnoliopsida</taxon>
        <taxon>eudicotyledons</taxon>
        <taxon>Gunneridae</taxon>
        <taxon>Pentapetalae</taxon>
        <taxon>asterids</taxon>
        <taxon>campanulids</taxon>
        <taxon>Asterales</taxon>
        <taxon>Asteraceae</taxon>
        <taxon>Asteroideae</taxon>
        <taxon>Anthemideae</taxon>
        <taxon>Anthemidinae</taxon>
        <taxon>Tanacetum</taxon>
    </lineage>
</organism>
<comment type="caution">
    <text evidence="1">The sequence shown here is derived from an EMBL/GenBank/DDBJ whole genome shotgun (WGS) entry which is preliminary data.</text>
</comment>
<keyword evidence="2" id="KW-1185">Reference proteome</keyword>
<evidence type="ECO:0000313" key="2">
    <source>
        <dbReference type="Proteomes" id="UP001151760"/>
    </source>
</evidence>
<dbReference type="EMBL" id="BQNB010014903">
    <property type="protein sequence ID" value="GJT33725.1"/>
    <property type="molecule type" value="Genomic_DNA"/>
</dbReference>
<protein>
    <submittedName>
        <fullName evidence="1">Uncharacterized protein</fullName>
    </submittedName>
</protein>
<accession>A0ABQ5D2Z7</accession>
<reference evidence="1" key="2">
    <citation type="submission" date="2022-01" db="EMBL/GenBank/DDBJ databases">
        <authorList>
            <person name="Yamashiro T."/>
            <person name="Shiraishi A."/>
            <person name="Satake H."/>
            <person name="Nakayama K."/>
        </authorList>
    </citation>
    <scope>NUCLEOTIDE SEQUENCE</scope>
</reference>
<name>A0ABQ5D2Z7_9ASTR</name>
<reference evidence="1" key="1">
    <citation type="journal article" date="2022" name="Int. J. Mol. Sci.">
        <title>Draft Genome of Tanacetum Coccineum: Genomic Comparison of Closely Related Tanacetum-Family Plants.</title>
        <authorList>
            <person name="Yamashiro T."/>
            <person name="Shiraishi A."/>
            <person name="Nakayama K."/>
            <person name="Satake H."/>
        </authorList>
    </citation>
    <scope>NUCLEOTIDE SEQUENCE</scope>
</reference>
<proteinExistence type="predicted"/>
<gene>
    <name evidence="1" type="ORF">Tco_0924144</name>
</gene>
<evidence type="ECO:0000313" key="1">
    <source>
        <dbReference type="EMBL" id="GJT33725.1"/>
    </source>
</evidence>
<dbReference type="Proteomes" id="UP001151760">
    <property type="component" value="Unassembled WGS sequence"/>
</dbReference>
<sequence>MSAYWVGILSTRDFLGTALSYTLIRDSMLRLCHRLIAYNIARRSQAPEKHFGVLIKERLQGLTLIVRDLPMIDMAELVAAAGAPKVTKGAPNVDEGDQVVSAPIKASQPPPAAGPARTIAQRINRLEEDVHGMRGALGKQREVFDSMACDFSRFTTWTVTGHSQMMDQDGVRTFYTVTSLEKKSTKLVKYRSSGILLIMEYLVKISKKARILELKQRNLKITVLTSYTLYPSRKIRGICACTSQETTKIQRPICRIQEDSIRRIQFKITLISSEKIEEIMADIQTKTTMEEFTTNDKAIYLGITSIMVNVKRAYELKGKFLDDLHDNAFRGTNGEDAVEHIEYFLKIIDPINLPNLNYVRLRLSVFPISL</sequence>